<dbReference type="Proteomes" id="UP000612349">
    <property type="component" value="Unassembled WGS sequence"/>
</dbReference>
<evidence type="ECO:0000256" key="7">
    <source>
        <dbReference type="ARBA" id="ARBA00048478"/>
    </source>
</evidence>
<dbReference type="EMBL" id="BMIP01000006">
    <property type="protein sequence ID" value="GGD75988.1"/>
    <property type="molecule type" value="Genomic_DNA"/>
</dbReference>
<comment type="catalytic activity">
    <reaction evidence="7 8">
        <text>CMP + ATP = CDP + ADP</text>
        <dbReference type="Rhea" id="RHEA:11600"/>
        <dbReference type="ChEBI" id="CHEBI:30616"/>
        <dbReference type="ChEBI" id="CHEBI:58069"/>
        <dbReference type="ChEBI" id="CHEBI:60377"/>
        <dbReference type="ChEBI" id="CHEBI:456216"/>
        <dbReference type="EC" id="2.7.4.25"/>
    </reaction>
</comment>
<dbReference type="SUPFAM" id="SSF52540">
    <property type="entry name" value="P-loop containing nucleoside triphosphate hydrolases"/>
    <property type="match status" value="1"/>
</dbReference>
<reference evidence="10" key="2">
    <citation type="submission" date="2020-09" db="EMBL/GenBank/DDBJ databases">
        <authorList>
            <person name="Sun Q."/>
            <person name="Zhou Y."/>
        </authorList>
    </citation>
    <scope>NUCLEOTIDE SEQUENCE</scope>
    <source>
        <strain evidence="10">CGMCC 1.15360</strain>
    </source>
</reference>
<evidence type="ECO:0000256" key="8">
    <source>
        <dbReference type="HAMAP-Rule" id="MF_00238"/>
    </source>
</evidence>
<dbReference type="RefSeq" id="WP_066770129.1">
    <property type="nucleotide sequence ID" value="NZ_BMIP01000006.1"/>
</dbReference>
<feature type="domain" description="Cytidylate kinase" evidence="9">
    <location>
        <begin position="3"/>
        <end position="199"/>
    </location>
</feature>
<evidence type="ECO:0000256" key="5">
    <source>
        <dbReference type="ARBA" id="ARBA00022840"/>
    </source>
</evidence>
<dbReference type="Gene3D" id="3.40.50.300">
    <property type="entry name" value="P-loop containing nucleotide triphosphate hydrolases"/>
    <property type="match status" value="1"/>
</dbReference>
<dbReference type="CDD" id="cd02020">
    <property type="entry name" value="CMPK"/>
    <property type="match status" value="1"/>
</dbReference>
<evidence type="ECO:0000256" key="3">
    <source>
        <dbReference type="ARBA" id="ARBA00022741"/>
    </source>
</evidence>
<dbReference type="GO" id="GO:0006220">
    <property type="term" value="P:pyrimidine nucleotide metabolic process"/>
    <property type="evidence" value="ECO:0007669"/>
    <property type="project" value="UniProtKB-UniRule"/>
</dbReference>
<keyword evidence="8" id="KW-0963">Cytoplasm</keyword>
<evidence type="ECO:0000256" key="4">
    <source>
        <dbReference type="ARBA" id="ARBA00022777"/>
    </source>
</evidence>
<accession>A0A917DX31</accession>
<sequence>MIIAIDGPIGSGKKGIALFLARHFSLPHLSSGLLYRAVAFQLMQIEGDADSEADALAACDFDPLMLEEPELQAEYIGGLASRIAVHPRVRKTLFERQWRFAHRPGGCIMDGRDIGTAIAPDADAKLFLAADFDARLRRINRRYRMREDPLSIKEVAIDISLRDDRDTMREASPLRQAVDAVLLDTSHLDDEEANQAALRIVEGLLAWPPPRQGLEVGA</sequence>
<dbReference type="InterPro" id="IPR011994">
    <property type="entry name" value="Cytidylate_kinase_dom"/>
</dbReference>
<dbReference type="GO" id="GO:0005524">
    <property type="term" value="F:ATP binding"/>
    <property type="evidence" value="ECO:0007669"/>
    <property type="project" value="UniProtKB-UniRule"/>
</dbReference>
<dbReference type="OrthoDB" id="9807434at2"/>
<dbReference type="AlphaFoldDB" id="A0A917DX31"/>
<evidence type="ECO:0000256" key="2">
    <source>
        <dbReference type="ARBA" id="ARBA00022679"/>
    </source>
</evidence>
<dbReference type="Pfam" id="PF02224">
    <property type="entry name" value="Cytidylate_kin"/>
    <property type="match status" value="1"/>
</dbReference>
<dbReference type="GO" id="GO:0005737">
    <property type="term" value="C:cytoplasm"/>
    <property type="evidence" value="ECO:0007669"/>
    <property type="project" value="UniProtKB-SubCell"/>
</dbReference>
<dbReference type="EC" id="2.7.4.25" evidence="8"/>
<keyword evidence="2 8" id="KW-0808">Transferase</keyword>
<evidence type="ECO:0000256" key="6">
    <source>
        <dbReference type="ARBA" id="ARBA00047615"/>
    </source>
</evidence>
<comment type="catalytic activity">
    <reaction evidence="6 8">
        <text>dCMP + ATP = dCDP + ADP</text>
        <dbReference type="Rhea" id="RHEA:25094"/>
        <dbReference type="ChEBI" id="CHEBI:30616"/>
        <dbReference type="ChEBI" id="CHEBI:57566"/>
        <dbReference type="ChEBI" id="CHEBI:58593"/>
        <dbReference type="ChEBI" id="CHEBI:456216"/>
        <dbReference type="EC" id="2.7.4.25"/>
    </reaction>
</comment>
<name>A0A917DX31_9SPHN</name>
<keyword evidence="11" id="KW-1185">Reference proteome</keyword>
<keyword evidence="4 8" id="KW-0418">Kinase</keyword>
<gene>
    <name evidence="8 10" type="primary">cmk</name>
    <name evidence="10" type="ORF">GCM10010990_27030</name>
</gene>
<comment type="similarity">
    <text evidence="1 8">Belongs to the cytidylate kinase family. Type 1 subfamily.</text>
</comment>
<keyword evidence="3 8" id="KW-0547">Nucleotide-binding</keyword>
<evidence type="ECO:0000313" key="11">
    <source>
        <dbReference type="Proteomes" id="UP000612349"/>
    </source>
</evidence>
<dbReference type="InterPro" id="IPR003136">
    <property type="entry name" value="Cytidylate_kin"/>
</dbReference>
<evidence type="ECO:0000256" key="1">
    <source>
        <dbReference type="ARBA" id="ARBA00009427"/>
    </source>
</evidence>
<evidence type="ECO:0000259" key="9">
    <source>
        <dbReference type="Pfam" id="PF02224"/>
    </source>
</evidence>
<keyword evidence="5 8" id="KW-0067">ATP-binding</keyword>
<proteinExistence type="inferred from homology"/>
<dbReference type="InterPro" id="IPR027417">
    <property type="entry name" value="P-loop_NTPase"/>
</dbReference>
<comment type="caution">
    <text evidence="10">The sequence shown here is derived from an EMBL/GenBank/DDBJ whole genome shotgun (WGS) entry which is preliminary data.</text>
</comment>
<dbReference type="GO" id="GO:0036431">
    <property type="term" value="F:dCMP kinase activity"/>
    <property type="evidence" value="ECO:0007669"/>
    <property type="project" value="InterPro"/>
</dbReference>
<reference evidence="10" key="1">
    <citation type="journal article" date="2014" name="Int. J. Syst. Evol. Microbiol.">
        <title>Complete genome sequence of Corynebacterium casei LMG S-19264T (=DSM 44701T), isolated from a smear-ripened cheese.</title>
        <authorList>
            <consortium name="US DOE Joint Genome Institute (JGI-PGF)"/>
            <person name="Walter F."/>
            <person name="Albersmeier A."/>
            <person name="Kalinowski J."/>
            <person name="Ruckert C."/>
        </authorList>
    </citation>
    <scope>NUCLEOTIDE SEQUENCE</scope>
    <source>
        <strain evidence="10">CGMCC 1.15360</strain>
    </source>
</reference>
<organism evidence="10 11">
    <name type="scientific">Croceicoccus mobilis</name>
    <dbReference type="NCBI Taxonomy" id="1703339"/>
    <lineage>
        <taxon>Bacteria</taxon>
        <taxon>Pseudomonadati</taxon>
        <taxon>Pseudomonadota</taxon>
        <taxon>Alphaproteobacteria</taxon>
        <taxon>Sphingomonadales</taxon>
        <taxon>Erythrobacteraceae</taxon>
        <taxon>Croceicoccus</taxon>
    </lineage>
</organism>
<evidence type="ECO:0000313" key="10">
    <source>
        <dbReference type="EMBL" id="GGD75988.1"/>
    </source>
</evidence>
<dbReference type="HAMAP" id="MF_00238">
    <property type="entry name" value="Cytidyl_kinase_type1"/>
    <property type="match status" value="1"/>
</dbReference>
<comment type="caution">
    <text evidence="8">Lacks conserved residue(s) required for the propagation of feature annotation.</text>
</comment>
<protein>
    <recommendedName>
        <fullName evidence="8">Cytidylate kinase</fullName>
        <shortName evidence="8">CK</shortName>
        <ecNumber evidence="8">2.7.4.25</ecNumber>
    </recommendedName>
    <alternativeName>
        <fullName evidence="8">Cytidine monophosphate kinase</fullName>
        <shortName evidence="8">CMP kinase</shortName>
    </alternativeName>
</protein>
<comment type="subcellular location">
    <subcellularLocation>
        <location evidence="8">Cytoplasm</location>
    </subcellularLocation>
</comment>